<feature type="transmembrane region" description="Helical" evidence="6">
    <location>
        <begin position="67"/>
        <end position="85"/>
    </location>
</feature>
<evidence type="ECO:0000256" key="1">
    <source>
        <dbReference type="ARBA" id="ARBA00004651"/>
    </source>
</evidence>
<keyword evidence="4 6" id="KW-1133">Transmembrane helix</keyword>
<gene>
    <name evidence="7" type="ORF">H8K26_11960</name>
</gene>
<dbReference type="PANTHER" id="PTHR30086:SF20">
    <property type="entry name" value="ARGININE EXPORTER PROTEIN ARGO-RELATED"/>
    <property type="match status" value="1"/>
</dbReference>
<keyword evidence="2" id="KW-1003">Cell membrane</keyword>
<evidence type="ECO:0000313" key="8">
    <source>
        <dbReference type="Proteomes" id="UP000637632"/>
    </source>
</evidence>
<accession>A0ABR6XIL2</accession>
<comment type="subcellular location">
    <subcellularLocation>
        <location evidence="1">Cell membrane</location>
        <topology evidence="1">Multi-pass membrane protein</topology>
    </subcellularLocation>
</comment>
<comment type="caution">
    <text evidence="7">The sequence shown here is derived from an EMBL/GenBank/DDBJ whole genome shotgun (WGS) entry which is preliminary data.</text>
</comment>
<evidence type="ECO:0000256" key="6">
    <source>
        <dbReference type="SAM" id="Phobius"/>
    </source>
</evidence>
<evidence type="ECO:0000313" key="7">
    <source>
        <dbReference type="EMBL" id="MBC3812159.1"/>
    </source>
</evidence>
<feature type="transmembrane region" description="Helical" evidence="6">
    <location>
        <begin position="146"/>
        <end position="166"/>
    </location>
</feature>
<feature type="transmembrane region" description="Helical" evidence="6">
    <location>
        <begin position="178"/>
        <end position="199"/>
    </location>
</feature>
<keyword evidence="5 6" id="KW-0472">Membrane</keyword>
<keyword evidence="8" id="KW-1185">Reference proteome</keyword>
<evidence type="ECO:0000256" key="5">
    <source>
        <dbReference type="ARBA" id="ARBA00023136"/>
    </source>
</evidence>
<feature type="transmembrane region" description="Helical" evidence="6">
    <location>
        <begin position="106"/>
        <end position="126"/>
    </location>
</feature>
<sequence length="200" mass="21624">MFTFFLKGMGLSASLIMAIGSQNAHVLRMGLRREHVALTVLACVVCEAVLIAIGILGMGTLLSNNPLWMRIASWGGAAFLFWYGVRAMRSAMQSHSMRVSGGEQAMHWRPALAAVLAVTLLNPHVYLDLLVLLGAVGAQQPGDGKFWFGLGALCNAALWYGLLGYGARLLAPLFARPLAWRILDAAIAVMMWALAIQLLM</sequence>
<dbReference type="RefSeq" id="WP_190479796.1">
    <property type="nucleotide sequence ID" value="NZ_JACOFT010000004.1"/>
</dbReference>
<evidence type="ECO:0000256" key="4">
    <source>
        <dbReference type="ARBA" id="ARBA00022989"/>
    </source>
</evidence>
<proteinExistence type="predicted"/>
<reference evidence="7 8" key="1">
    <citation type="submission" date="2020-08" db="EMBL/GenBank/DDBJ databases">
        <title>Novel species isolated from subtropical streams in China.</title>
        <authorList>
            <person name="Lu H."/>
        </authorList>
    </citation>
    <scope>NUCLEOTIDE SEQUENCE [LARGE SCALE GENOMIC DNA]</scope>
    <source>
        <strain evidence="7 8">CCTCC AB 2015119</strain>
    </source>
</reference>
<name>A0ABR6XIL2_9BURK</name>
<protein>
    <submittedName>
        <fullName evidence="7">Amino acid transporter</fullName>
    </submittedName>
</protein>
<dbReference type="InterPro" id="IPR001123">
    <property type="entry name" value="LeuE-type"/>
</dbReference>
<dbReference type="EMBL" id="JACOFT010000004">
    <property type="protein sequence ID" value="MBC3812159.1"/>
    <property type="molecule type" value="Genomic_DNA"/>
</dbReference>
<keyword evidence="3 6" id="KW-0812">Transmembrane</keyword>
<dbReference type="PANTHER" id="PTHR30086">
    <property type="entry name" value="ARGININE EXPORTER PROTEIN ARGO"/>
    <property type="match status" value="1"/>
</dbReference>
<feature type="transmembrane region" description="Helical" evidence="6">
    <location>
        <begin position="36"/>
        <end position="61"/>
    </location>
</feature>
<dbReference type="Proteomes" id="UP000637632">
    <property type="component" value="Unassembled WGS sequence"/>
</dbReference>
<evidence type="ECO:0000256" key="2">
    <source>
        <dbReference type="ARBA" id="ARBA00022475"/>
    </source>
</evidence>
<dbReference type="Pfam" id="PF01810">
    <property type="entry name" value="LysE"/>
    <property type="match status" value="1"/>
</dbReference>
<evidence type="ECO:0000256" key="3">
    <source>
        <dbReference type="ARBA" id="ARBA00022692"/>
    </source>
</evidence>
<organism evidence="7 8">
    <name type="scientific">Undibacterium aquatile</name>
    <dbReference type="NCBI Taxonomy" id="1537398"/>
    <lineage>
        <taxon>Bacteria</taxon>
        <taxon>Pseudomonadati</taxon>
        <taxon>Pseudomonadota</taxon>
        <taxon>Betaproteobacteria</taxon>
        <taxon>Burkholderiales</taxon>
        <taxon>Oxalobacteraceae</taxon>
        <taxon>Undibacterium</taxon>
    </lineage>
</organism>